<keyword evidence="11" id="KW-1185">Reference proteome</keyword>
<reference evidence="10 11" key="1">
    <citation type="submission" date="2018-03" db="EMBL/GenBank/DDBJ databases">
        <title>Genomic Encyclopedia of Type Strains, Phase III (KMG-III): the genomes of soil and plant-associated and newly described type strains.</title>
        <authorList>
            <person name="Whitman W."/>
        </authorList>
    </citation>
    <scope>NUCLEOTIDE SEQUENCE [LARGE SCALE GENOMIC DNA]</scope>
    <source>
        <strain evidence="10 11">CGMCC 1.12259</strain>
    </source>
</reference>
<dbReference type="Gene3D" id="3.40.50.1100">
    <property type="match status" value="2"/>
</dbReference>
<dbReference type="CDD" id="cd01562">
    <property type="entry name" value="Thr-dehyd"/>
    <property type="match status" value="1"/>
</dbReference>
<dbReference type="GO" id="GO:0003941">
    <property type="term" value="F:L-serine ammonia-lyase activity"/>
    <property type="evidence" value="ECO:0007669"/>
    <property type="project" value="TreeGrafter"/>
</dbReference>
<dbReference type="SUPFAM" id="SSF53686">
    <property type="entry name" value="Tryptophan synthase beta subunit-like PLP-dependent enzymes"/>
    <property type="match status" value="1"/>
</dbReference>
<keyword evidence="5" id="KW-0663">Pyridoxal phosphate</keyword>
<dbReference type="GO" id="GO:0006567">
    <property type="term" value="P:L-threonine catabolic process"/>
    <property type="evidence" value="ECO:0007669"/>
    <property type="project" value="TreeGrafter"/>
</dbReference>
<dbReference type="GO" id="GO:0030170">
    <property type="term" value="F:pyridoxal phosphate binding"/>
    <property type="evidence" value="ECO:0007669"/>
    <property type="project" value="InterPro"/>
</dbReference>
<comment type="cofactor">
    <cofactor evidence="2">
        <name>pyridoxal 5'-phosphate</name>
        <dbReference type="ChEBI" id="CHEBI:597326"/>
    </cofactor>
</comment>
<proteinExistence type="inferred from homology"/>
<comment type="catalytic activity">
    <reaction evidence="1">
        <text>L-threonine = 2-oxobutanoate + NH4(+)</text>
        <dbReference type="Rhea" id="RHEA:22108"/>
        <dbReference type="ChEBI" id="CHEBI:16763"/>
        <dbReference type="ChEBI" id="CHEBI:28938"/>
        <dbReference type="ChEBI" id="CHEBI:57926"/>
        <dbReference type="EC" id="4.3.1.19"/>
    </reaction>
</comment>
<gene>
    <name evidence="10" type="ORF">B0H99_11440</name>
</gene>
<comment type="caution">
    <text evidence="10">The sequence shown here is derived from an EMBL/GenBank/DDBJ whole genome shotgun (WGS) entry which is preliminary data.</text>
</comment>
<evidence type="ECO:0000256" key="5">
    <source>
        <dbReference type="ARBA" id="ARBA00022898"/>
    </source>
</evidence>
<dbReference type="Pfam" id="PF00291">
    <property type="entry name" value="PALP"/>
    <property type="match status" value="1"/>
</dbReference>
<sequence length="355" mass="37604">MIHTSQHTKKNSNTFNVLLLKGDDLVGNSYDTVGLYDAFEKLAPIVHRTPCKQSQTLNRIAGNKVSLKLENLQKTGSFKIRGAFNKISHLTDEECQQGILAASAGNHAQGVALAGREKGVPVTIFMPESTPDAKVMATRQYGATVRLIGKSFDEAYAAAKKEQLFTRAAFVHPFDDLAIIEGQATAAMEMMQQCPDMDTIVVPAGGGGLLAGTALAVKAIRPSVRVIGVQAQAASAIASIFHGTSATAVPFLPTIAEGIKVKDPGKLTTKIIQAYVDDVITVSEKEIASAILFMLEREKMLIEGAGAAAVAAVLYRHLPFHSNSTGVIVSGGNFDIGKLNACIKTATDMSTASSF</sequence>
<evidence type="ECO:0000256" key="4">
    <source>
        <dbReference type="ARBA" id="ARBA00012096"/>
    </source>
</evidence>
<dbReference type="PROSITE" id="PS00165">
    <property type="entry name" value="DEHYDRATASE_SER_THR"/>
    <property type="match status" value="1"/>
</dbReference>
<evidence type="ECO:0000259" key="9">
    <source>
        <dbReference type="Pfam" id="PF00291"/>
    </source>
</evidence>
<dbReference type="GO" id="GO:0004794">
    <property type="term" value="F:threonine deaminase activity"/>
    <property type="evidence" value="ECO:0007669"/>
    <property type="project" value="UniProtKB-EC"/>
</dbReference>
<protein>
    <recommendedName>
        <fullName evidence="4">threonine ammonia-lyase</fullName>
        <ecNumber evidence="4">4.3.1.19</ecNumber>
    </recommendedName>
    <alternativeName>
        <fullName evidence="8">Threonine deaminase</fullName>
    </alternativeName>
</protein>
<dbReference type="RefSeq" id="WP_106534472.1">
    <property type="nucleotide sequence ID" value="NZ_PYAT01000014.1"/>
</dbReference>
<dbReference type="InterPro" id="IPR036052">
    <property type="entry name" value="TrpB-like_PALP_sf"/>
</dbReference>
<evidence type="ECO:0000256" key="2">
    <source>
        <dbReference type="ARBA" id="ARBA00001933"/>
    </source>
</evidence>
<evidence type="ECO:0000256" key="7">
    <source>
        <dbReference type="ARBA" id="ARBA00025527"/>
    </source>
</evidence>
<dbReference type="PANTHER" id="PTHR48078">
    <property type="entry name" value="THREONINE DEHYDRATASE, MITOCHONDRIAL-RELATED"/>
    <property type="match status" value="1"/>
</dbReference>
<dbReference type="Proteomes" id="UP000242682">
    <property type="component" value="Unassembled WGS sequence"/>
</dbReference>
<dbReference type="EC" id="4.3.1.19" evidence="4"/>
<dbReference type="EMBL" id="PYAT01000014">
    <property type="protein sequence ID" value="PSL29637.1"/>
    <property type="molecule type" value="Genomic_DNA"/>
</dbReference>
<dbReference type="PANTHER" id="PTHR48078:SF6">
    <property type="entry name" value="L-THREONINE DEHYDRATASE CATABOLIC TDCB"/>
    <property type="match status" value="1"/>
</dbReference>
<dbReference type="OrthoDB" id="9811476at2"/>
<dbReference type="FunFam" id="3.40.50.1100:FF:000007">
    <property type="entry name" value="L-threonine dehydratase catabolic TdcB"/>
    <property type="match status" value="1"/>
</dbReference>
<name>A0A2P8G6R8_9BACL</name>
<evidence type="ECO:0000256" key="8">
    <source>
        <dbReference type="ARBA" id="ARBA00031427"/>
    </source>
</evidence>
<dbReference type="InterPro" id="IPR000634">
    <property type="entry name" value="Ser/Thr_deHydtase_PyrdxlP-BS"/>
</dbReference>
<dbReference type="InterPro" id="IPR050147">
    <property type="entry name" value="Ser/Thr_Dehydratase"/>
</dbReference>
<comment type="function">
    <text evidence="7">Catalyzes the anaerobic formation of alpha-ketobutyrate and ammonia from threonine in a two-step reaction. The first step involved a dehydration of threonine and a production of enamine intermediates (aminocrotonate), which tautomerizes to its imine form (iminobutyrate). Both intermediates are unstable and short-lived. The second step is the nonenzymatic hydrolysis of the enamine/imine intermediates to form 2-ketobutyrate and free ammonia. In the low water environment of the cell, the second step is accelerated by RidA.</text>
</comment>
<comment type="similarity">
    <text evidence="3">Belongs to the serine/threonine dehydratase family.</text>
</comment>
<accession>A0A2P8G6R8</accession>
<evidence type="ECO:0000313" key="11">
    <source>
        <dbReference type="Proteomes" id="UP000242682"/>
    </source>
</evidence>
<organism evidence="10 11">
    <name type="scientific">Planomicrobium soli</name>
    <dbReference type="NCBI Taxonomy" id="1176648"/>
    <lineage>
        <taxon>Bacteria</taxon>
        <taxon>Bacillati</taxon>
        <taxon>Bacillota</taxon>
        <taxon>Bacilli</taxon>
        <taxon>Bacillales</taxon>
        <taxon>Caryophanaceae</taxon>
        <taxon>Planomicrobium</taxon>
    </lineage>
</organism>
<evidence type="ECO:0000256" key="3">
    <source>
        <dbReference type="ARBA" id="ARBA00010869"/>
    </source>
</evidence>
<feature type="domain" description="Tryptophan synthase beta chain-like PALP" evidence="9">
    <location>
        <begin position="45"/>
        <end position="331"/>
    </location>
</feature>
<evidence type="ECO:0000256" key="6">
    <source>
        <dbReference type="ARBA" id="ARBA00023239"/>
    </source>
</evidence>
<dbReference type="GO" id="GO:0009097">
    <property type="term" value="P:isoleucine biosynthetic process"/>
    <property type="evidence" value="ECO:0007669"/>
    <property type="project" value="TreeGrafter"/>
</dbReference>
<dbReference type="AlphaFoldDB" id="A0A2P8G6R8"/>
<dbReference type="InterPro" id="IPR001926">
    <property type="entry name" value="TrpB-like_PALP"/>
</dbReference>
<dbReference type="GO" id="GO:0006565">
    <property type="term" value="P:L-serine catabolic process"/>
    <property type="evidence" value="ECO:0007669"/>
    <property type="project" value="TreeGrafter"/>
</dbReference>
<evidence type="ECO:0000313" key="10">
    <source>
        <dbReference type="EMBL" id="PSL29637.1"/>
    </source>
</evidence>
<evidence type="ECO:0000256" key="1">
    <source>
        <dbReference type="ARBA" id="ARBA00001274"/>
    </source>
</evidence>
<keyword evidence="6" id="KW-0456">Lyase</keyword>